<dbReference type="AlphaFoldDB" id="A0A0X8X410"/>
<dbReference type="Gene3D" id="1.10.3290.10">
    <property type="entry name" value="Fido-like domain"/>
    <property type="match status" value="1"/>
</dbReference>
<evidence type="ECO:0000313" key="1">
    <source>
        <dbReference type="EMBL" id="BAU54737.1"/>
    </source>
</evidence>
<sequence>MKHNLDIVDELYATLNTLQPLEPEDKSRLDKKFRLEFNYNSNHIEGNTLTYGETELLLLFDDTIGNHSMREYEETKAHDIAFRFVEELAKDIERPLTEQIIKNLNEVILVRPYWKDALTPDGQNTRREIKVGNYKEYPNSVRLQNGEIFEYASPVETPILMQELINWFRDEEHALHPVTLATILHYKFVRIHPFDDGNGRLSRLLMNYVLLKNNYPPVIIKSSDKNNYLRALHLADIGDYGPLINYVAEQVVWSLKTAIKAARGESLEDEDDFVKEIELIKRKASSKNIPKSPGIVYNTFKLIDTKLWNTVLNTLTYFDTLFNETKNIHSVNNLDEQFETRYVSNFELKGILGRTEISDEPKKTKIFGHDVYTWDIYTISWEHIMYALQGAETPIDLRIRLEANFNNHNYTIQLKIYSSIIYETVKAYKDVFLATEIDEITHALKKHLIEFIKEKVN</sequence>
<keyword evidence="1" id="KW-0808">Transferase</keyword>
<dbReference type="InterPro" id="IPR003812">
    <property type="entry name" value="Fido"/>
</dbReference>
<dbReference type="SUPFAM" id="SSF140931">
    <property type="entry name" value="Fic-like"/>
    <property type="match status" value="1"/>
</dbReference>
<keyword evidence="2" id="KW-1185">Reference proteome</keyword>
<proteinExistence type="predicted"/>
<dbReference type="Pfam" id="PF02661">
    <property type="entry name" value="Fic"/>
    <property type="match status" value="1"/>
</dbReference>
<dbReference type="InterPro" id="IPR040198">
    <property type="entry name" value="Fido_containing"/>
</dbReference>
<protein>
    <submittedName>
        <fullName evidence="1">Adenosine monophosphate-protein transferase and cysteine protease IbpA</fullName>
    </submittedName>
</protein>
<dbReference type="PROSITE" id="PS51459">
    <property type="entry name" value="FIDO"/>
    <property type="match status" value="1"/>
</dbReference>
<dbReference type="RefSeq" id="WP_096352788.1">
    <property type="nucleotide sequence ID" value="NZ_AP017313.1"/>
</dbReference>
<organism evidence="1 2">
    <name type="scientific">Mucilaginibacter gotjawali</name>
    <dbReference type="NCBI Taxonomy" id="1550579"/>
    <lineage>
        <taxon>Bacteria</taxon>
        <taxon>Pseudomonadati</taxon>
        <taxon>Bacteroidota</taxon>
        <taxon>Sphingobacteriia</taxon>
        <taxon>Sphingobacteriales</taxon>
        <taxon>Sphingobacteriaceae</taxon>
        <taxon>Mucilaginibacter</taxon>
    </lineage>
</organism>
<keyword evidence="1" id="KW-0645">Protease</keyword>
<reference evidence="1 2" key="1">
    <citation type="submission" date="2015-12" db="EMBL/GenBank/DDBJ databases">
        <title>Genome sequence of Mucilaginibacter gotjawali.</title>
        <authorList>
            <person name="Lee J.S."/>
            <person name="Lee K.C."/>
            <person name="Kim K.K."/>
            <person name="Lee B.W."/>
        </authorList>
    </citation>
    <scope>NUCLEOTIDE SEQUENCE [LARGE SCALE GENOMIC DNA]</scope>
    <source>
        <strain evidence="1 2">SA3-7</strain>
    </source>
</reference>
<dbReference type="GO" id="GO:0016740">
    <property type="term" value="F:transferase activity"/>
    <property type="evidence" value="ECO:0007669"/>
    <property type="project" value="UniProtKB-KW"/>
</dbReference>
<gene>
    <name evidence="1" type="primary">ibpA</name>
    <name evidence="1" type="ORF">MgSA37_02915</name>
</gene>
<dbReference type="GO" id="GO:0008233">
    <property type="term" value="F:peptidase activity"/>
    <property type="evidence" value="ECO:0007669"/>
    <property type="project" value="UniProtKB-KW"/>
</dbReference>
<dbReference type="KEGG" id="mgot:MgSA37_02915"/>
<keyword evidence="1" id="KW-0378">Hydrolase</keyword>
<name>A0A0X8X410_9SPHI</name>
<dbReference type="PANTHER" id="PTHR13504">
    <property type="entry name" value="FIDO DOMAIN-CONTAINING PROTEIN DDB_G0283145"/>
    <property type="match status" value="1"/>
</dbReference>
<dbReference type="GO" id="GO:0005524">
    <property type="term" value="F:ATP binding"/>
    <property type="evidence" value="ECO:0007669"/>
    <property type="project" value="UniProtKB-KW"/>
</dbReference>
<accession>A0A0X8X410</accession>
<dbReference type="EMBL" id="AP017313">
    <property type="protein sequence ID" value="BAU54737.1"/>
    <property type="molecule type" value="Genomic_DNA"/>
</dbReference>
<dbReference type="OrthoDB" id="9814400at2"/>
<dbReference type="Proteomes" id="UP000218263">
    <property type="component" value="Chromosome"/>
</dbReference>
<dbReference type="InterPro" id="IPR036597">
    <property type="entry name" value="Fido-like_dom_sf"/>
</dbReference>
<dbReference type="PANTHER" id="PTHR13504:SF38">
    <property type="entry name" value="FIDO DOMAIN-CONTAINING PROTEIN"/>
    <property type="match status" value="1"/>
</dbReference>
<dbReference type="GO" id="GO:0006508">
    <property type="term" value="P:proteolysis"/>
    <property type="evidence" value="ECO:0007669"/>
    <property type="project" value="UniProtKB-KW"/>
</dbReference>
<evidence type="ECO:0000313" key="2">
    <source>
        <dbReference type="Proteomes" id="UP000218263"/>
    </source>
</evidence>